<evidence type="ECO:0000313" key="1">
    <source>
        <dbReference type="EMBL" id="KAK7271781.1"/>
    </source>
</evidence>
<dbReference type="AlphaFoldDB" id="A0AAN9IGL6"/>
<proteinExistence type="predicted"/>
<accession>A0AAN9IGL6</accession>
<name>A0AAN9IGL6_CLITE</name>
<evidence type="ECO:0000313" key="2">
    <source>
        <dbReference type="Proteomes" id="UP001359559"/>
    </source>
</evidence>
<dbReference type="EMBL" id="JAYKXN010000007">
    <property type="protein sequence ID" value="KAK7271781.1"/>
    <property type="molecule type" value="Genomic_DNA"/>
</dbReference>
<keyword evidence="2" id="KW-1185">Reference proteome</keyword>
<organism evidence="1 2">
    <name type="scientific">Clitoria ternatea</name>
    <name type="common">Butterfly pea</name>
    <dbReference type="NCBI Taxonomy" id="43366"/>
    <lineage>
        <taxon>Eukaryota</taxon>
        <taxon>Viridiplantae</taxon>
        <taxon>Streptophyta</taxon>
        <taxon>Embryophyta</taxon>
        <taxon>Tracheophyta</taxon>
        <taxon>Spermatophyta</taxon>
        <taxon>Magnoliopsida</taxon>
        <taxon>eudicotyledons</taxon>
        <taxon>Gunneridae</taxon>
        <taxon>Pentapetalae</taxon>
        <taxon>rosids</taxon>
        <taxon>fabids</taxon>
        <taxon>Fabales</taxon>
        <taxon>Fabaceae</taxon>
        <taxon>Papilionoideae</taxon>
        <taxon>50 kb inversion clade</taxon>
        <taxon>NPAAA clade</taxon>
        <taxon>indigoferoid/millettioid clade</taxon>
        <taxon>Phaseoleae</taxon>
        <taxon>Clitoria</taxon>
    </lineage>
</organism>
<sequence>MKAFSDYFTSPIVPMIDRIIGLVISMEFYDSGVAIFNRLKPPVWQNLSQLTAGARTSRQNCQLFMQYV</sequence>
<dbReference type="Proteomes" id="UP001359559">
    <property type="component" value="Unassembled WGS sequence"/>
</dbReference>
<comment type="caution">
    <text evidence="1">The sequence shown here is derived from an EMBL/GenBank/DDBJ whole genome shotgun (WGS) entry which is preliminary data.</text>
</comment>
<protein>
    <submittedName>
        <fullName evidence="1">Uncharacterized protein</fullName>
    </submittedName>
</protein>
<reference evidence="1 2" key="1">
    <citation type="submission" date="2024-01" db="EMBL/GenBank/DDBJ databases">
        <title>The genomes of 5 underutilized Papilionoideae crops provide insights into root nodulation and disease resistance.</title>
        <authorList>
            <person name="Yuan L."/>
        </authorList>
    </citation>
    <scope>NUCLEOTIDE SEQUENCE [LARGE SCALE GENOMIC DNA]</scope>
    <source>
        <strain evidence="1">LY-2023</strain>
        <tissue evidence="1">Leaf</tissue>
    </source>
</reference>
<gene>
    <name evidence="1" type="ORF">RJT34_27962</name>
</gene>